<evidence type="ECO:0000313" key="2">
    <source>
        <dbReference type="EMBL" id="CAL1674261.1"/>
    </source>
</evidence>
<evidence type="ECO:0000313" key="3">
    <source>
        <dbReference type="Proteomes" id="UP001497644"/>
    </source>
</evidence>
<evidence type="ECO:0008006" key="4">
    <source>
        <dbReference type="Google" id="ProtNLM"/>
    </source>
</evidence>
<reference evidence="2 3" key="1">
    <citation type="submission" date="2024-04" db="EMBL/GenBank/DDBJ databases">
        <authorList>
            <consortium name="Molecular Ecology Group"/>
        </authorList>
    </citation>
    <scope>NUCLEOTIDE SEQUENCE [LARGE SCALE GENOMIC DNA]</scope>
</reference>
<dbReference type="EMBL" id="OZ034824">
    <property type="protein sequence ID" value="CAL1674261.1"/>
    <property type="molecule type" value="Genomic_DNA"/>
</dbReference>
<keyword evidence="3" id="KW-1185">Reference proteome</keyword>
<protein>
    <recommendedName>
        <fullName evidence="4">Protein TOPAZ1</fullName>
    </recommendedName>
</protein>
<accession>A0AAV2N4K8</accession>
<evidence type="ECO:0000256" key="1">
    <source>
        <dbReference type="SAM" id="MobiDB-lite"/>
    </source>
</evidence>
<proteinExistence type="predicted"/>
<name>A0AAV2N4K8_9HYME</name>
<sequence length="1489" mass="172892">MARKKKIPQKNNCTLKISKGLRSCTVVLHDIALETDLIQRYQLHLPLKKETLLKQSASYINTSKHSTNKRLLKKNVQKKNAIENEKYTIRNCSKKIVSTKKRKDYKKIESQQNGKDIEVNKNISLSHQYGETIPSKLIPKRQQLTRHTNVELLSSKNTDETSSTSSITHFNYMQKMTQLMNNENHKNVKKPNIKNRSNSKRALHSNKPDVTNDADIKPTEVDCNDTNCLDKKNLTVTNYNSNMQEISSKSITYTQCDNNLHPVNFSDGTNCKVLEEYKKNQNSKDGVVQTTCKGEMSPRNNIKKSVEIRQNLPKIIGNYVLSKGIKVLKGVKVERLKTNNSLDSSIPEQISLEQDRYNNNNKNSDQTSHINDTAETTNVILREKEKHTSLEINGSINILKSTLPLNNNVDLKDKSIPNNKAHSKVIDYRNLNSLSKVRNNDYNYIDINNTDNETAMMHENYTLNHQEQLSRFTSNIEVHENNALQGNKKCEERRTKNILNKNISNLMDIDDESNSTLLISANKKGAIKQTRKRTLEENDKDCNLGSKKIKLNRNSWIQNNVTSNSINQQWNSSNIGTFFTTDTTVELNISKEHNHEKKIDLRKHLDQIKSKKVFKLNSTVETENEEFCKKLSLEEESTLNNTLYEKKNNAQKEHTNVLSDNEDDDCISLFAESFLEFTSQCEDKFECEKDKSCESPYSDVPYTMTANSFDKFMKQNNNEFDKEYAEYIEDNTEALKSNKVNEVSNNQLTQTLNADYIPATAIKTEPKSLEIRNICPQNLSPNLYNFTRGYCFLVLKNGTCHRNLCRFKHNLKDMFDTIKTEDSKIILNIMPEALRHNFNYFCEGVYINLLTKLTVDQILITYKMLYDTSNSYLRREFTMVTSKNIVNNLIRELYNRHMPLKVIFDRMMTHILPTNNLNELYNIIISVKKYVKSDEYWNIVRNLILKLEPNVCGHIVDRILYECIRSKELQYIQDVNSNLINKLDSTIISTLNKYKCFKSMLDEKTAENSYFKVPIQNFGERLITETIASPDSPDPSQNMNFIQQESSTRYDTFISENDSNQSENITRDVNLTKPYIYGFLQSIDAPCAQSVYRDHERFWKFFMNLERFEKGLMYEDYDYVIDILKSYNTKKRERELFVSKCSLVLRKVKRSEFHLRNILRLTVQKGTFSILDKILFDIGLDILANLVDEEAWGLALELIQSLNIYDLPYNAEYFLLSAEIYLANKKAVKACNLLKYRNIICTSRNKWFVKSTINDEHVRNKIIYILLDSFCNEFLEHAFFLFQFLLKDQSSYYNPIDLSRYVDKLIILSLLKMDTNLITEMGQLVLKHSFALSTTTCRALISTIIHTDEALAKQLYNYAEGIGIYSAVKLLPVVHIIINTDLTEEEIYLIFLQLLKNLIMSFGHAIEFAKPHQIKVYYILEIKSTKQFYCAALQSHYNNQAIMKAKTLIRSVLKKRFDPPLLLMSNVKGRIGKLQSTSLINYLKSEHCN</sequence>
<gene>
    <name evidence="2" type="ORF">LPLAT_LOCUS967</name>
</gene>
<organism evidence="2 3">
    <name type="scientific">Lasius platythorax</name>
    <dbReference type="NCBI Taxonomy" id="488582"/>
    <lineage>
        <taxon>Eukaryota</taxon>
        <taxon>Metazoa</taxon>
        <taxon>Ecdysozoa</taxon>
        <taxon>Arthropoda</taxon>
        <taxon>Hexapoda</taxon>
        <taxon>Insecta</taxon>
        <taxon>Pterygota</taxon>
        <taxon>Neoptera</taxon>
        <taxon>Endopterygota</taxon>
        <taxon>Hymenoptera</taxon>
        <taxon>Apocrita</taxon>
        <taxon>Aculeata</taxon>
        <taxon>Formicoidea</taxon>
        <taxon>Formicidae</taxon>
        <taxon>Formicinae</taxon>
        <taxon>Lasius</taxon>
        <taxon>Lasius</taxon>
    </lineage>
</organism>
<feature type="compositionally biased region" description="Basic residues" evidence="1">
    <location>
        <begin position="187"/>
        <end position="204"/>
    </location>
</feature>
<feature type="region of interest" description="Disordered" evidence="1">
    <location>
        <begin position="182"/>
        <end position="214"/>
    </location>
</feature>
<dbReference type="Proteomes" id="UP001497644">
    <property type="component" value="Chromosome 1"/>
</dbReference>